<comment type="caution">
    <text evidence="1">The sequence shown here is derived from an EMBL/GenBank/DDBJ whole genome shotgun (WGS) entry which is preliminary data.</text>
</comment>
<proteinExistence type="predicted"/>
<protein>
    <submittedName>
        <fullName evidence="1">Ribonuclease H protein</fullName>
    </submittedName>
</protein>
<dbReference type="Proteomes" id="UP000265520">
    <property type="component" value="Unassembled WGS sequence"/>
</dbReference>
<name>A0A392M3J5_9FABA</name>
<keyword evidence="2" id="KW-1185">Reference proteome</keyword>
<organism evidence="1 2">
    <name type="scientific">Trifolium medium</name>
    <dbReference type="NCBI Taxonomy" id="97028"/>
    <lineage>
        <taxon>Eukaryota</taxon>
        <taxon>Viridiplantae</taxon>
        <taxon>Streptophyta</taxon>
        <taxon>Embryophyta</taxon>
        <taxon>Tracheophyta</taxon>
        <taxon>Spermatophyta</taxon>
        <taxon>Magnoliopsida</taxon>
        <taxon>eudicotyledons</taxon>
        <taxon>Gunneridae</taxon>
        <taxon>Pentapetalae</taxon>
        <taxon>rosids</taxon>
        <taxon>fabids</taxon>
        <taxon>Fabales</taxon>
        <taxon>Fabaceae</taxon>
        <taxon>Papilionoideae</taxon>
        <taxon>50 kb inversion clade</taxon>
        <taxon>NPAAA clade</taxon>
        <taxon>Hologalegina</taxon>
        <taxon>IRL clade</taxon>
        <taxon>Trifolieae</taxon>
        <taxon>Trifolium</taxon>
    </lineage>
</organism>
<accession>A0A392M3J5</accession>
<dbReference type="AlphaFoldDB" id="A0A392M3J5"/>
<reference evidence="1 2" key="1">
    <citation type="journal article" date="2018" name="Front. Plant Sci.">
        <title>Red Clover (Trifolium pratense) and Zigzag Clover (T. medium) - A Picture of Genomic Similarities and Differences.</title>
        <authorList>
            <person name="Dluhosova J."/>
            <person name="Istvanek J."/>
            <person name="Nedelnik J."/>
            <person name="Repkova J."/>
        </authorList>
    </citation>
    <scope>NUCLEOTIDE SEQUENCE [LARGE SCALE GENOMIC DNA]</scope>
    <source>
        <strain evidence="2">cv. 10/8</strain>
        <tissue evidence="1">Leaf</tissue>
    </source>
</reference>
<feature type="non-terminal residue" evidence="1">
    <location>
        <position position="203"/>
    </location>
</feature>
<evidence type="ECO:0000313" key="1">
    <source>
        <dbReference type="EMBL" id="MCH81819.1"/>
    </source>
</evidence>
<sequence>MGVNVSPHFMNTACNFLNCKKGVIPFGYLGLPVGANPRRCSTWEPLIDKIRRRLRSWGNRFISLGGRIVLINSVLNAIPIFHLSFMKAPTAVIKKIVRIQREFLWGGIKGGRKISWVSWKEVCKPRCQGGLGVRDVGKVNLSLLIKWRWRLIQNENALWKEILVAKYGPSACLKVHWLGCEVASRASTWWRDLCGIDVKDGAS</sequence>
<gene>
    <name evidence="1" type="ORF">A2U01_0002612</name>
</gene>
<dbReference type="PANTHER" id="PTHR33116:SF78">
    <property type="entry name" value="OS12G0587133 PROTEIN"/>
    <property type="match status" value="1"/>
</dbReference>
<dbReference type="EMBL" id="LXQA010002816">
    <property type="protein sequence ID" value="MCH81819.1"/>
    <property type="molecule type" value="Genomic_DNA"/>
</dbReference>
<dbReference type="PANTHER" id="PTHR33116">
    <property type="entry name" value="REVERSE TRANSCRIPTASE ZINC-BINDING DOMAIN-CONTAINING PROTEIN-RELATED-RELATED"/>
    <property type="match status" value="1"/>
</dbReference>
<evidence type="ECO:0000313" key="2">
    <source>
        <dbReference type="Proteomes" id="UP000265520"/>
    </source>
</evidence>